<proteinExistence type="predicted"/>
<dbReference type="EMBL" id="JARQAG010000033">
    <property type="protein sequence ID" value="MDT2732752.1"/>
    <property type="molecule type" value="Genomic_DNA"/>
</dbReference>
<gene>
    <name evidence="1" type="ORF">P7G31_11105</name>
</gene>
<dbReference type="AlphaFoldDB" id="A0AAE4HXT2"/>
<evidence type="ECO:0000313" key="1">
    <source>
        <dbReference type="EMBL" id="MDT2732752.1"/>
    </source>
</evidence>
<name>A0AAE4HXT2_9STRE</name>
<accession>A0AAE4HXT2</accession>
<dbReference type="Proteomes" id="UP001180515">
    <property type="component" value="Unassembled WGS sequence"/>
</dbReference>
<organism evidence="1 2">
    <name type="scientific">Streptococcus parauberis</name>
    <dbReference type="NCBI Taxonomy" id="1348"/>
    <lineage>
        <taxon>Bacteria</taxon>
        <taxon>Bacillati</taxon>
        <taxon>Bacillota</taxon>
        <taxon>Bacilli</taxon>
        <taxon>Lactobacillales</taxon>
        <taxon>Streptococcaceae</taxon>
        <taxon>Streptococcus</taxon>
    </lineage>
</organism>
<sequence length="126" mass="14905">MGIYEALKDVLNLATGSKDLILKDAVMRLQDEYIILTDKDRALRDRIIELENEKLENDQLEFYLDYYYRPKDNRIFCKQCWESERKLITLESSSDYAIGGANYCRNCKNFFTLGYDDSVKRTGKKF</sequence>
<reference evidence="1" key="1">
    <citation type="submission" date="2023-03" db="EMBL/GenBank/DDBJ databases">
        <authorList>
            <person name="Shen W."/>
            <person name="Cai J."/>
        </authorList>
    </citation>
    <scope>NUCLEOTIDE SEQUENCE</scope>
    <source>
        <strain evidence="1">P82-2</strain>
    </source>
</reference>
<comment type="caution">
    <text evidence="1">The sequence shown here is derived from an EMBL/GenBank/DDBJ whole genome shotgun (WGS) entry which is preliminary data.</text>
</comment>
<protein>
    <submittedName>
        <fullName evidence="1">Uncharacterized protein</fullName>
    </submittedName>
</protein>
<dbReference type="RefSeq" id="WP_311981763.1">
    <property type="nucleotide sequence ID" value="NZ_JARQAG010000033.1"/>
</dbReference>
<evidence type="ECO:0000313" key="2">
    <source>
        <dbReference type="Proteomes" id="UP001180515"/>
    </source>
</evidence>